<dbReference type="InterPro" id="IPR007446">
    <property type="entry name" value="PilP"/>
</dbReference>
<evidence type="ECO:0000313" key="2">
    <source>
        <dbReference type="EMBL" id="MCK0537189.1"/>
    </source>
</evidence>
<dbReference type="EMBL" id="JALKII010000002">
    <property type="protein sequence ID" value="MCK0537189.1"/>
    <property type="molecule type" value="Genomic_DNA"/>
</dbReference>
<keyword evidence="3" id="KW-1185">Reference proteome</keyword>
<dbReference type="Proteomes" id="UP001165524">
    <property type="component" value="Unassembled WGS sequence"/>
</dbReference>
<feature type="signal peptide" evidence="1">
    <location>
        <begin position="1"/>
        <end position="30"/>
    </location>
</feature>
<proteinExistence type="predicted"/>
<evidence type="ECO:0000313" key="3">
    <source>
        <dbReference type="Proteomes" id="UP001165524"/>
    </source>
</evidence>
<keyword evidence="1" id="KW-0732">Signal</keyword>
<dbReference type="RefSeq" id="WP_246950017.1">
    <property type="nucleotide sequence ID" value="NZ_JALKII010000002.1"/>
</dbReference>
<dbReference type="Pfam" id="PF04351">
    <property type="entry name" value="PilP"/>
    <property type="match status" value="1"/>
</dbReference>
<sequence length="179" mass="19882">MTIRFRTLRCLLLVLPALLGLAGCSDSANLAELDARIAEIKARPRGRIEPPPEFKPIATFSYAAHQLRAPFSRPVEEVARDLPKGKQVEPDMTRPREYLEGFSLDSLRMVGTISRPGEPLQALILDPTGSVNRVRSGSHMGRNFGRVTDVSETRIEMIEIVPDGHDGWVERPRGVTLSE</sequence>
<reference evidence="2" key="1">
    <citation type="submission" date="2022-04" db="EMBL/GenBank/DDBJ databases">
        <title>Alcanivorax sp. CY1518 draft genome sequence.</title>
        <authorList>
            <person name="Zhao G."/>
            <person name="An M."/>
        </authorList>
    </citation>
    <scope>NUCLEOTIDE SEQUENCE</scope>
    <source>
        <strain evidence="2">CY1518</strain>
    </source>
</reference>
<evidence type="ECO:0000256" key="1">
    <source>
        <dbReference type="SAM" id="SignalP"/>
    </source>
</evidence>
<dbReference type="PIRSF" id="PIRSF016481">
    <property type="entry name" value="Pilus_assembly_PilP"/>
    <property type="match status" value="1"/>
</dbReference>
<protein>
    <submittedName>
        <fullName evidence="2">Pilus assembly protein PilP</fullName>
    </submittedName>
</protein>
<dbReference type="PROSITE" id="PS51257">
    <property type="entry name" value="PROKAR_LIPOPROTEIN"/>
    <property type="match status" value="1"/>
</dbReference>
<organism evidence="2 3">
    <name type="scientific">Alcanivorax quisquiliarum</name>
    <dbReference type="NCBI Taxonomy" id="2933565"/>
    <lineage>
        <taxon>Bacteria</taxon>
        <taxon>Pseudomonadati</taxon>
        <taxon>Pseudomonadota</taxon>
        <taxon>Gammaproteobacteria</taxon>
        <taxon>Oceanospirillales</taxon>
        <taxon>Alcanivoracaceae</taxon>
        <taxon>Alcanivorax</taxon>
    </lineage>
</organism>
<dbReference type="Gene3D" id="2.30.30.830">
    <property type="match status" value="1"/>
</dbReference>
<feature type="chain" id="PRO_5045051570" evidence="1">
    <location>
        <begin position="31"/>
        <end position="179"/>
    </location>
</feature>
<name>A0ABT0E5U2_9GAMM</name>
<comment type="caution">
    <text evidence="2">The sequence shown here is derived from an EMBL/GenBank/DDBJ whole genome shotgun (WGS) entry which is preliminary data.</text>
</comment>
<gene>
    <name evidence="2" type="ORF">MU846_05645</name>
</gene>
<accession>A0ABT0E5U2</accession>